<sequence>MGSTCAGVQSTMPRSRFVKPYVEAPRQVIGFDLSPKGGKSEAVLIPADTDDDDVCRIDPSAVIHSNCMNSCSISSKTATHKGKSTTVTSPRSALQQLLLPPLLQSEPAAKACGLSHGPLLPAPICKSQLEAKQTSLRSRVPTSIGKPCAMVECDPVPAAHLNWPIFRGIAELVTPSRHATSINDGKNGNSSTVAVSAIKCWAEDGKKSCGHTEETIHELPRSSQRDGEQSNWSFEEPSPFRERCKSIWMKEVMISSEHPKSTGIEITWKQANMNMPEKSKKSSLFVLSASSPTIEYSKHYHLHGTIENSSRNMDMQFLDSCYLCKRLLGQGHDVFMYSGDKAFCSMECRYQQIVIDERKDRHDAPSVIRSGASPVYQSYNMASAGAAAITTSVASATTHHPITISRPNFMNPAAAA</sequence>
<evidence type="ECO:0000313" key="6">
    <source>
        <dbReference type="EMBL" id="KAI5077151.1"/>
    </source>
</evidence>
<gene>
    <name evidence="6" type="ORF">GOP47_0006975</name>
</gene>
<dbReference type="InterPro" id="IPR044604">
    <property type="entry name" value="FLZ12/13/14"/>
</dbReference>
<dbReference type="PANTHER" id="PTHR47208">
    <property type="entry name" value="OS02G0174800 PROTEIN"/>
    <property type="match status" value="1"/>
</dbReference>
<dbReference type="InterPro" id="IPR007650">
    <property type="entry name" value="Zf-FLZ_dom"/>
</dbReference>
<dbReference type="Proteomes" id="UP000886520">
    <property type="component" value="Chromosome 7"/>
</dbReference>
<keyword evidence="2" id="KW-0479">Metal-binding</keyword>
<comment type="caution">
    <text evidence="6">The sequence shown here is derived from an EMBL/GenBank/DDBJ whole genome shotgun (WGS) entry which is preliminary data.</text>
</comment>
<proteinExistence type="inferred from homology"/>
<protein>
    <recommendedName>
        <fullName evidence="5">FLZ-type domain-containing protein</fullName>
    </recommendedName>
</protein>
<organism evidence="6 7">
    <name type="scientific">Adiantum capillus-veneris</name>
    <name type="common">Maidenhair fern</name>
    <dbReference type="NCBI Taxonomy" id="13818"/>
    <lineage>
        <taxon>Eukaryota</taxon>
        <taxon>Viridiplantae</taxon>
        <taxon>Streptophyta</taxon>
        <taxon>Embryophyta</taxon>
        <taxon>Tracheophyta</taxon>
        <taxon>Polypodiopsida</taxon>
        <taxon>Polypodiidae</taxon>
        <taxon>Polypodiales</taxon>
        <taxon>Pteridineae</taxon>
        <taxon>Pteridaceae</taxon>
        <taxon>Vittarioideae</taxon>
        <taxon>Adiantum</taxon>
    </lineage>
</organism>
<evidence type="ECO:0000256" key="4">
    <source>
        <dbReference type="SAM" id="MobiDB-lite"/>
    </source>
</evidence>
<dbReference type="PANTHER" id="PTHR47208:SF1">
    <property type="entry name" value="OS02G0174800 PROTEIN"/>
    <property type="match status" value="1"/>
</dbReference>
<feature type="domain" description="FLZ-type" evidence="5">
    <location>
        <begin position="316"/>
        <end position="360"/>
    </location>
</feature>
<evidence type="ECO:0000256" key="1">
    <source>
        <dbReference type="ARBA" id="ARBA00009374"/>
    </source>
</evidence>
<name>A0A9D4V0D3_ADICA</name>
<reference evidence="6" key="1">
    <citation type="submission" date="2021-01" db="EMBL/GenBank/DDBJ databases">
        <title>Adiantum capillus-veneris genome.</title>
        <authorList>
            <person name="Fang Y."/>
            <person name="Liao Q."/>
        </authorList>
    </citation>
    <scope>NUCLEOTIDE SEQUENCE</scope>
    <source>
        <strain evidence="6">H3</strain>
        <tissue evidence="6">Leaf</tissue>
    </source>
</reference>
<keyword evidence="7" id="KW-1185">Reference proteome</keyword>
<dbReference type="AlphaFoldDB" id="A0A9D4V0D3"/>
<dbReference type="Pfam" id="PF04570">
    <property type="entry name" value="zf-FLZ"/>
    <property type="match status" value="1"/>
</dbReference>
<evidence type="ECO:0000256" key="2">
    <source>
        <dbReference type="ARBA" id="ARBA00022723"/>
    </source>
</evidence>
<dbReference type="PROSITE" id="PS51795">
    <property type="entry name" value="ZF_FLZ"/>
    <property type="match status" value="1"/>
</dbReference>
<comment type="similarity">
    <text evidence="1">Belongs to the FLZ family.</text>
</comment>
<dbReference type="OrthoDB" id="1925036at2759"/>
<evidence type="ECO:0000313" key="7">
    <source>
        <dbReference type="Proteomes" id="UP000886520"/>
    </source>
</evidence>
<accession>A0A9D4V0D3</accession>
<feature type="zinc finger region" description="FLZ-type" evidence="3">
    <location>
        <begin position="316"/>
        <end position="360"/>
    </location>
</feature>
<evidence type="ECO:0000256" key="3">
    <source>
        <dbReference type="PROSITE-ProRule" id="PRU01131"/>
    </source>
</evidence>
<evidence type="ECO:0000259" key="5">
    <source>
        <dbReference type="PROSITE" id="PS51795"/>
    </source>
</evidence>
<feature type="region of interest" description="Disordered" evidence="4">
    <location>
        <begin position="212"/>
        <end position="236"/>
    </location>
</feature>
<feature type="compositionally biased region" description="Basic and acidic residues" evidence="4">
    <location>
        <begin position="212"/>
        <end position="228"/>
    </location>
</feature>
<dbReference type="GO" id="GO:0046872">
    <property type="term" value="F:metal ion binding"/>
    <property type="evidence" value="ECO:0007669"/>
    <property type="project" value="UniProtKB-KW"/>
</dbReference>
<dbReference type="EMBL" id="JABFUD020000007">
    <property type="protein sequence ID" value="KAI5077151.1"/>
    <property type="molecule type" value="Genomic_DNA"/>
</dbReference>